<evidence type="ECO:0000256" key="2">
    <source>
        <dbReference type="RuleBase" id="RU368102"/>
    </source>
</evidence>
<name>A0A2K8KSF6_9GAMM</name>
<comment type="subcellular location">
    <subcellularLocation>
        <location evidence="2">Cytoplasm</location>
    </subcellularLocation>
</comment>
<dbReference type="GO" id="GO:0016746">
    <property type="term" value="F:acyltransferase activity"/>
    <property type="evidence" value="ECO:0007669"/>
    <property type="project" value="UniProtKB-UniRule"/>
</dbReference>
<keyword evidence="2 3" id="KW-0012">Acyltransferase</keyword>
<organism evidence="3 4">
    <name type="scientific">Reinekea forsetii</name>
    <dbReference type="NCBI Taxonomy" id="1336806"/>
    <lineage>
        <taxon>Bacteria</taxon>
        <taxon>Pseudomonadati</taxon>
        <taxon>Pseudomonadota</taxon>
        <taxon>Gammaproteobacteria</taxon>
        <taxon>Oceanospirillales</taxon>
        <taxon>Saccharospirillaceae</taxon>
        <taxon>Reinekea</taxon>
    </lineage>
</organism>
<evidence type="ECO:0000313" key="3">
    <source>
        <dbReference type="EMBL" id="ATX77670.1"/>
    </source>
</evidence>
<dbReference type="AlphaFoldDB" id="A0A2K8KSF6"/>
<dbReference type="PRINTS" id="PR01489">
    <property type="entry name" value="RTXTOXINC"/>
</dbReference>
<sequence>MSSLNRQESTPFAIGFHEALGTMMWLMKHADYHSQWPLWSVDQDVVPALVYGQYKLYFDEHYNPVGFASWAWLDKDSKQQVLANKIPLQVEQWNGGRHLMFGDFIAPWGHAKFILRDLRTQVFPEYKAFSLGRHQDGSIRKVYHWKGSLFTDGVTSEQRSINKKLWAQTG</sequence>
<dbReference type="InterPro" id="IPR003996">
    <property type="entry name" value="RTX_toxin-activating_protC_bac"/>
</dbReference>
<dbReference type="KEGG" id="rfo:REIFOR_02545"/>
<dbReference type="Proteomes" id="UP000229757">
    <property type="component" value="Chromosome"/>
</dbReference>
<evidence type="ECO:0000313" key="4">
    <source>
        <dbReference type="Proteomes" id="UP000229757"/>
    </source>
</evidence>
<dbReference type="GO" id="GO:0005737">
    <property type="term" value="C:cytoplasm"/>
    <property type="evidence" value="ECO:0007669"/>
    <property type="project" value="UniProtKB-SubCell"/>
</dbReference>
<reference evidence="3 4" key="1">
    <citation type="journal article" date="2017" name="Environ. Microbiol.">
        <title>Genomic and physiological analyses of 'Reinekea forsetii' reveal a versatile opportunistic lifestyle during spring algae blooms.</title>
        <authorList>
            <person name="Avci B."/>
            <person name="Hahnke R.L."/>
            <person name="Chafee M."/>
            <person name="Fischer T."/>
            <person name="Gruber-Vodicka H."/>
            <person name="Tegetmeyer H.E."/>
            <person name="Harder J."/>
            <person name="Fuchs B.M."/>
            <person name="Amann R.I."/>
            <person name="Teeling H."/>
        </authorList>
    </citation>
    <scope>NUCLEOTIDE SEQUENCE [LARGE SCALE GENOMIC DNA]</scope>
    <source>
        <strain evidence="3 4">Hel1_31_D35</strain>
    </source>
</reference>
<gene>
    <name evidence="3" type="ORF">REIFOR_02545</name>
</gene>
<dbReference type="Pfam" id="PF02794">
    <property type="entry name" value="HlyC"/>
    <property type="match status" value="1"/>
</dbReference>
<comment type="similarity">
    <text evidence="1 2">Belongs to the RTX toxin acyltransferase family.</text>
</comment>
<dbReference type="GO" id="GO:0031640">
    <property type="term" value="P:killing of cells of another organism"/>
    <property type="evidence" value="ECO:0007669"/>
    <property type="project" value="UniProtKB-KW"/>
</dbReference>
<dbReference type="EMBL" id="CP011797">
    <property type="protein sequence ID" value="ATX77670.1"/>
    <property type="molecule type" value="Genomic_DNA"/>
</dbReference>
<comment type="function">
    <text evidence="2">Involved in fatty acylation of protoxin at internal lysine residues, thereby converting it to the active toxin.</text>
</comment>
<keyword evidence="2" id="KW-0204">Cytolysis</keyword>
<dbReference type="EC" id="2.3.1.-" evidence="2"/>
<keyword evidence="2" id="KW-0963">Cytoplasm</keyword>
<keyword evidence="4" id="KW-1185">Reference proteome</keyword>
<keyword evidence="2 3" id="KW-0808">Transferase</keyword>
<dbReference type="RefSeq" id="WP_158524379.1">
    <property type="nucleotide sequence ID" value="NZ_CP011797.1"/>
</dbReference>
<protein>
    <recommendedName>
        <fullName evidence="2">RTX toxin-activating lysine-acyltransferase</fullName>
        <ecNumber evidence="2">2.3.1.-</ecNumber>
    </recommendedName>
</protein>
<accession>A0A2K8KSF6</accession>
<dbReference type="GO" id="GO:0009404">
    <property type="term" value="P:toxin metabolic process"/>
    <property type="evidence" value="ECO:0007669"/>
    <property type="project" value="UniProtKB-UniRule"/>
</dbReference>
<dbReference type="OrthoDB" id="8596436at2"/>
<proteinExistence type="inferred from homology"/>
<evidence type="ECO:0000256" key="1">
    <source>
        <dbReference type="ARBA" id="ARBA00005686"/>
    </source>
</evidence>